<dbReference type="AlphaFoldDB" id="Q6ER20"/>
<evidence type="ECO:0000313" key="2">
    <source>
        <dbReference type="EMBL" id="BAD28900.1"/>
    </source>
</evidence>
<gene>
    <name evidence="2" type="primary">P0707C02.8</name>
</gene>
<reference evidence="3" key="2">
    <citation type="journal article" date="2008" name="Nucleic Acids Res.">
        <title>The rice annotation project database (RAP-DB): 2008 update.</title>
        <authorList>
            <consortium name="The rice annotation project (RAP)"/>
        </authorList>
    </citation>
    <scope>GENOME REANNOTATION</scope>
    <source>
        <strain evidence="3">cv. Nipponbare</strain>
    </source>
</reference>
<evidence type="ECO:0000313" key="3">
    <source>
        <dbReference type="Proteomes" id="UP000000763"/>
    </source>
</evidence>
<sequence length="141" mass="15257">MGGRCQGLKGIECKMCFPLNSEDIQCGTTSGAGWPGGGQWPAAPWRGRGGAGPAEERLGQPPQLEFVPRIAAPQPQPLPPVIRVFVAAPPPLRAAFFAPPPPSSCVRYLLRAAAAASPPPRSRRRKWTLMRRRRQSHWSTG</sequence>
<organism evidence="2 3">
    <name type="scientific">Oryza sativa subsp. japonica</name>
    <name type="common">Rice</name>
    <dbReference type="NCBI Taxonomy" id="39947"/>
    <lineage>
        <taxon>Eukaryota</taxon>
        <taxon>Viridiplantae</taxon>
        <taxon>Streptophyta</taxon>
        <taxon>Embryophyta</taxon>
        <taxon>Tracheophyta</taxon>
        <taxon>Spermatophyta</taxon>
        <taxon>Magnoliopsida</taxon>
        <taxon>Liliopsida</taxon>
        <taxon>Poales</taxon>
        <taxon>Poaceae</taxon>
        <taxon>BOP clade</taxon>
        <taxon>Oryzoideae</taxon>
        <taxon>Oryzeae</taxon>
        <taxon>Oryzinae</taxon>
        <taxon>Oryza</taxon>
        <taxon>Oryza sativa</taxon>
    </lineage>
</organism>
<evidence type="ECO:0000256" key="1">
    <source>
        <dbReference type="SAM" id="MobiDB-lite"/>
    </source>
</evidence>
<reference evidence="3" key="1">
    <citation type="journal article" date="2005" name="Nature">
        <title>The map-based sequence of the rice genome.</title>
        <authorList>
            <consortium name="International rice genome sequencing project (IRGSP)"/>
            <person name="Matsumoto T."/>
            <person name="Wu J."/>
            <person name="Kanamori H."/>
            <person name="Katayose Y."/>
            <person name="Fujisawa M."/>
            <person name="Namiki N."/>
            <person name="Mizuno H."/>
            <person name="Yamamoto K."/>
            <person name="Antonio B.A."/>
            <person name="Baba T."/>
            <person name="Sakata K."/>
            <person name="Nagamura Y."/>
            <person name="Aoki H."/>
            <person name="Arikawa K."/>
            <person name="Arita K."/>
            <person name="Bito T."/>
            <person name="Chiden Y."/>
            <person name="Fujitsuka N."/>
            <person name="Fukunaka R."/>
            <person name="Hamada M."/>
            <person name="Harada C."/>
            <person name="Hayashi A."/>
            <person name="Hijishita S."/>
            <person name="Honda M."/>
            <person name="Hosokawa S."/>
            <person name="Ichikawa Y."/>
            <person name="Idonuma A."/>
            <person name="Iijima M."/>
            <person name="Ikeda M."/>
            <person name="Ikeno M."/>
            <person name="Ito K."/>
            <person name="Ito S."/>
            <person name="Ito T."/>
            <person name="Ito Y."/>
            <person name="Ito Y."/>
            <person name="Iwabuchi A."/>
            <person name="Kamiya K."/>
            <person name="Karasawa W."/>
            <person name="Kurita K."/>
            <person name="Katagiri S."/>
            <person name="Kikuta A."/>
            <person name="Kobayashi H."/>
            <person name="Kobayashi N."/>
            <person name="Machita K."/>
            <person name="Maehara T."/>
            <person name="Masukawa M."/>
            <person name="Mizubayashi T."/>
            <person name="Mukai Y."/>
            <person name="Nagasaki H."/>
            <person name="Nagata Y."/>
            <person name="Naito S."/>
            <person name="Nakashima M."/>
            <person name="Nakama Y."/>
            <person name="Nakamichi Y."/>
            <person name="Nakamura M."/>
            <person name="Meguro A."/>
            <person name="Negishi M."/>
            <person name="Ohta I."/>
            <person name="Ohta T."/>
            <person name="Okamoto M."/>
            <person name="Ono N."/>
            <person name="Saji S."/>
            <person name="Sakaguchi M."/>
            <person name="Sakai K."/>
            <person name="Shibata M."/>
            <person name="Shimokawa T."/>
            <person name="Song J."/>
            <person name="Takazaki Y."/>
            <person name="Terasawa K."/>
            <person name="Tsugane M."/>
            <person name="Tsuji K."/>
            <person name="Ueda S."/>
            <person name="Waki K."/>
            <person name="Yamagata H."/>
            <person name="Yamamoto M."/>
            <person name="Yamamoto S."/>
            <person name="Yamane H."/>
            <person name="Yoshiki S."/>
            <person name="Yoshihara R."/>
            <person name="Yukawa K."/>
            <person name="Zhong H."/>
            <person name="Yano M."/>
            <person name="Yuan Q."/>
            <person name="Ouyang S."/>
            <person name="Liu J."/>
            <person name="Jones K.M."/>
            <person name="Gansberger K."/>
            <person name="Moffat K."/>
            <person name="Hill J."/>
            <person name="Bera J."/>
            <person name="Fadrosh D."/>
            <person name="Jin S."/>
            <person name="Johri S."/>
            <person name="Kim M."/>
            <person name="Overton L."/>
            <person name="Reardon M."/>
            <person name="Tsitrin T."/>
            <person name="Vuong H."/>
            <person name="Weaver B."/>
            <person name="Ciecko A."/>
            <person name="Tallon L."/>
            <person name="Jackson J."/>
            <person name="Pai G."/>
            <person name="Aken S.V."/>
            <person name="Utterback T."/>
            <person name="Reidmuller S."/>
            <person name="Feldblyum T."/>
            <person name="Hsiao J."/>
            <person name="Zismann V."/>
            <person name="Iobst S."/>
            <person name="de Vazeille A.R."/>
            <person name="Buell C.R."/>
            <person name="Ying K."/>
            <person name="Li Y."/>
            <person name="Lu T."/>
            <person name="Huang Y."/>
            <person name="Zhao Q."/>
            <person name="Feng Q."/>
            <person name="Zhang L."/>
            <person name="Zhu J."/>
            <person name="Weng Q."/>
            <person name="Mu J."/>
            <person name="Lu Y."/>
            <person name="Fan D."/>
            <person name="Liu Y."/>
            <person name="Guan J."/>
            <person name="Zhang Y."/>
            <person name="Yu S."/>
            <person name="Liu X."/>
            <person name="Zhang Y."/>
            <person name="Hong G."/>
            <person name="Han B."/>
            <person name="Choisne N."/>
            <person name="Demange N."/>
            <person name="Orjeda G."/>
            <person name="Samain S."/>
            <person name="Cattolico L."/>
            <person name="Pelletier E."/>
            <person name="Couloux A."/>
            <person name="Segurens B."/>
            <person name="Wincker P."/>
            <person name="D'Hont A."/>
            <person name="Scarpelli C."/>
            <person name="Weissenbach J."/>
            <person name="Salanoubat M."/>
            <person name="Quetier F."/>
            <person name="Yu Y."/>
            <person name="Kim H.R."/>
            <person name="Rambo T."/>
            <person name="Currie J."/>
            <person name="Collura K."/>
            <person name="Luo M."/>
            <person name="Yang T."/>
            <person name="Ammiraju J.S.S."/>
            <person name="Engler F."/>
            <person name="Soderlund C."/>
            <person name="Wing R.A."/>
            <person name="Palmer L.E."/>
            <person name="de la Bastide M."/>
            <person name="Spiegel L."/>
            <person name="Nascimento L."/>
            <person name="Zutavern T."/>
            <person name="O'Shaughnessy A."/>
            <person name="Dike S."/>
            <person name="Dedhia N."/>
            <person name="Preston R."/>
            <person name="Balija V."/>
            <person name="McCombie W.R."/>
            <person name="Chow T."/>
            <person name="Chen H."/>
            <person name="Chung M."/>
            <person name="Chen C."/>
            <person name="Shaw J."/>
            <person name="Wu H."/>
            <person name="Hsiao K."/>
            <person name="Chao Y."/>
            <person name="Chu M."/>
            <person name="Cheng C."/>
            <person name="Hour A."/>
            <person name="Lee P."/>
            <person name="Lin S."/>
            <person name="Lin Y."/>
            <person name="Liou J."/>
            <person name="Liu S."/>
            <person name="Hsing Y."/>
            <person name="Raghuvanshi S."/>
            <person name="Mohanty A."/>
            <person name="Bharti A.K."/>
            <person name="Gaur A."/>
            <person name="Gupta V."/>
            <person name="Kumar D."/>
            <person name="Ravi V."/>
            <person name="Vij S."/>
            <person name="Kapur A."/>
            <person name="Khurana P."/>
            <person name="Khurana P."/>
            <person name="Khurana J.P."/>
            <person name="Tyagi A.K."/>
            <person name="Gaikwad K."/>
            <person name="Singh A."/>
            <person name="Dalal V."/>
            <person name="Srivastava S."/>
            <person name="Dixit A."/>
            <person name="Pal A.K."/>
            <person name="Ghazi I.A."/>
            <person name="Yadav M."/>
            <person name="Pandit A."/>
            <person name="Bhargava A."/>
            <person name="Sureshbabu K."/>
            <person name="Batra K."/>
            <person name="Sharma T.R."/>
            <person name="Mohapatra T."/>
            <person name="Singh N.K."/>
            <person name="Messing J."/>
            <person name="Nelson A.B."/>
            <person name="Fuks G."/>
            <person name="Kavchok S."/>
            <person name="Keizer G."/>
            <person name="Linton E."/>
            <person name="Llaca V."/>
            <person name="Song R."/>
            <person name="Tanyolac B."/>
            <person name="Young S."/>
            <person name="Ho-Il K."/>
            <person name="Hahn J.H."/>
            <person name="Sangsakoo G."/>
            <person name="Vanavichit A."/>
            <person name="de Mattos Luiz.A.T."/>
            <person name="Zimmer P.D."/>
            <person name="Malone G."/>
            <person name="Dellagostin O."/>
            <person name="de Oliveira A.C."/>
            <person name="Bevan M."/>
            <person name="Bancroft I."/>
            <person name="Minx P."/>
            <person name="Cordum H."/>
            <person name="Wilson R."/>
            <person name="Cheng Z."/>
            <person name="Jin W."/>
            <person name="Jiang J."/>
            <person name="Leong S.A."/>
            <person name="Iwama H."/>
            <person name="Gojobori T."/>
            <person name="Itoh T."/>
            <person name="Niimura Y."/>
            <person name="Fujii Y."/>
            <person name="Habara T."/>
            <person name="Sakai H."/>
            <person name="Sato Y."/>
            <person name="Wilson G."/>
            <person name="Kumar K."/>
            <person name="McCouch S."/>
            <person name="Juretic N."/>
            <person name="Hoen D."/>
            <person name="Wright S."/>
            <person name="Bruskiewich R."/>
            <person name="Bureau T."/>
            <person name="Miyao A."/>
            <person name="Hirochika H."/>
            <person name="Nishikawa T."/>
            <person name="Kadowaki K."/>
            <person name="Sugiura M."/>
            <person name="Burr B."/>
            <person name="Sasaki T."/>
        </authorList>
    </citation>
    <scope>NUCLEOTIDE SEQUENCE [LARGE SCALE GENOMIC DNA]</scope>
    <source>
        <strain evidence="3">cv. Nipponbare</strain>
    </source>
</reference>
<feature type="region of interest" description="Disordered" evidence="1">
    <location>
        <begin position="113"/>
        <end position="141"/>
    </location>
</feature>
<accession>Q6ER20</accession>
<proteinExistence type="predicted"/>
<dbReference type="Proteomes" id="UP000000763">
    <property type="component" value="Chromosome 9"/>
</dbReference>
<protein>
    <submittedName>
        <fullName evidence="2">Uncharacterized protein</fullName>
    </submittedName>
</protein>
<feature type="region of interest" description="Disordered" evidence="1">
    <location>
        <begin position="30"/>
        <end position="60"/>
    </location>
</feature>
<dbReference type="EMBL" id="AP005636">
    <property type="protein sequence ID" value="BAD28900.1"/>
    <property type="molecule type" value="Genomic_DNA"/>
</dbReference>
<feature type="compositionally biased region" description="Basic residues" evidence="1">
    <location>
        <begin position="121"/>
        <end position="141"/>
    </location>
</feature>
<name>Q6ER20_ORYSJ</name>